<dbReference type="CDD" id="cd00093">
    <property type="entry name" value="HTH_XRE"/>
    <property type="match status" value="1"/>
</dbReference>
<dbReference type="Pfam" id="PF19054">
    <property type="entry name" value="DUF5753"/>
    <property type="match status" value="1"/>
</dbReference>
<feature type="domain" description="HTH cro/C1-type" evidence="1">
    <location>
        <begin position="30"/>
        <end position="72"/>
    </location>
</feature>
<dbReference type="InterPro" id="IPR043917">
    <property type="entry name" value="DUF5753"/>
</dbReference>
<evidence type="ECO:0000313" key="3">
    <source>
        <dbReference type="Proteomes" id="UP000033393"/>
    </source>
</evidence>
<sequence>MTQATSTAYSRDLGDELRLLRERFSTLNGRKFAIQLGWDPSKVSNIENGKARASEIDLAQYLTACGMDIEFFDDFKRRYYNAFDLVCAQTLSSLRTVAMTESTATKITSYEVTSHPGLLQTREFARELLAEGAVHPPEDVERLVQARIDRQTVLRRPFRPEFLFYIHELALRQRVDDAKIMEDQYLRLLCNTNLIRIVPLDVGTASLETGFTLYEFDKAAPIVFSETNLVQVFAQDDIVVKQCRDLFERLDSLALDAERSKSRLAEYVSAVREGRLGSR</sequence>
<dbReference type="AlphaFoldDB" id="A0A0F0GI75"/>
<comment type="caution">
    <text evidence="2">The sequence shown here is derived from an EMBL/GenBank/DDBJ whole genome shotgun (WGS) entry which is preliminary data.</text>
</comment>
<dbReference type="SMART" id="SM00530">
    <property type="entry name" value="HTH_XRE"/>
    <property type="match status" value="1"/>
</dbReference>
<dbReference type="PROSITE" id="PS50943">
    <property type="entry name" value="HTH_CROC1"/>
    <property type="match status" value="1"/>
</dbReference>
<organism evidence="2 3">
    <name type="scientific">Lentzea aerocolonigenes</name>
    <name type="common">Lechevalieria aerocolonigenes</name>
    <name type="synonym">Saccharothrix aerocolonigenes</name>
    <dbReference type="NCBI Taxonomy" id="68170"/>
    <lineage>
        <taxon>Bacteria</taxon>
        <taxon>Bacillati</taxon>
        <taxon>Actinomycetota</taxon>
        <taxon>Actinomycetes</taxon>
        <taxon>Pseudonocardiales</taxon>
        <taxon>Pseudonocardiaceae</taxon>
        <taxon>Lentzea</taxon>
    </lineage>
</organism>
<dbReference type="Gene3D" id="1.10.260.40">
    <property type="entry name" value="lambda repressor-like DNA-binding domains"/>
    <property type="match status" value="1"/>
</dbReference>
<dbReference type="GO" id="GO:0003677">
    <property type="term" value="F:DNA binding"/>
    <property type="evidence" value="ECO:0007669"/>
    <property type="project" value="InterPro"/>
</dbReference>
<dbReference type="SUPFAM" id="SSF47413">
    <property type="entry name" value="lambda repressor-like DNA-binding domains"/>
    <property type="match status" value="1"/>
</dbReference>
<dbReference type="EMBL" id="JYJG01000411">
    <property type="protein sequence ID" value="KJK38517.1"/>
    <property type="molecule type" value="Genomic_DNA"/>
</dbReference>
<dbReference type="OrthoDB" id="3672921at2"/>
<dbReference type="InterPro" id="IPR001387">
    <property type="entry name" value="Cro/C1-type_HTH"/>
</dbReference>
<dbReference type="Pfam" id="PF13560">
    <property type="entry name" value="HTH_31"/>
    <property type="match status" value="1"/>
</dbReference>
<evidence type="ECO:0000259" key="1">
    <source>
        <dbReference type="PROSITE" id="PS50943"/>
    </source>
</evidence>
<dbReference type="RefSeq" id="WP_045317235.1">
    <property type="nucleotide sequence ID" value="NZ_JYJG01000411.1"/>
</dbReference>
<keyword evidence="3" id="KW-1185">Reference proteome</keyword>
<accession>A0A0F0GI75</accession>
<gene>
    <name evidence="2" type="ORF">UK23_41150</name>
</gene>
<dbReference type="PATRIC" id="fig|68170.10.peg.1154"/>
<name>A0A0F0GI75_LENAE</name>
<protein>
    <recommendedName>
        <fullName evidence="1">HTH cro/C1-type domain-containing protein</fullName>
    </recommendedName>
</protein>
<reference evidence="2 3" key="1">
    <citation type="submission" date="2015-02" db="EMBL/GenBank/DDBJ databases">
        <authorList>
            <person name="Ju K.-S."/>
            <person name="Doroghazi J.R."/>
            <person name="Metcalf W."/>
        </authorList>
    </citation>
    <scope>NUCLEOTIDE SEQUENCE [LARGE SCALE GENOMIC DNA]</scope>
    <source>
        <strain evidence="2 3">NRRL B-16140</strain>
    </source>
</reference>
<dbReference type="Proteomes" id="UP000033393">
    <property type="component" value="Unassembled WGS sequence"/>
</dbReference>
<proteinExistence type="predicted"/>
<evidence type="ECO:0000313" key="2">
    <source>
        <dbReference type="EMBL" id="KJK38517.1"/>
    </source>
</evidence>
<dbReference type="InterPro" id="IPR010982">
    <property type="entry name" value="Lambda_DNA-bd_dom_sf"/>
</dbReference>